<dbReference type="PANTHER" id="PTHR43806">
    <property type="entry name" value="PEPTIDASE S8"/>
    <property type="match status" value="1"/>
</dbReference>
<dbReference type="EMBL" id="JABBGJ010000077">
    <property type="protein sequence ID" value="NMM04231.1"/>
    <property type="molecule type" value="Genomic_DNA"/>
</dbReference>
<dbReference type="FunFam" id="3.40.50.200:FF:000022">
    <property type="entry name" value="Extracellular protease"/>
    <property type="match status" value="1"/>
</dbReference>
<evidence type="ECO:0000313" key="13">
    <source>
        <dbReference type="Proteomes" id="UP000544134"/>
    </source>
</evidence>
<accession>A0A848IR85</accession>
<dbReference type="GO" id="GO:0004252">
    <property type="term" value="F:serine-type endopeptidase activity"/>
    <property type="evidence" value="ECO:0007669"/>
    <property type="project" value="UniProtKB-UniRule"/>
</dbReference>
<dbReference type="InterPro" id="IPR000601">
    <property type="entry name" value="PKD_dom"/>
</dbReference>
<dbReference type="InterPro" id="IPR000209">
    <property type="entry name" value="Peptidase_S8/S53_dom"/>
</dbReference>
<dbReference type="Gene3D" id="3.40.50.200">
    <property type="entry name" value="Peptidase S8/S53 domain"/>
    <property type="match status" value="1"/>
</dbReference>
<dbReference type="Gene3D" id="2.60.120.380">
    <property type="match status" value="1"/>
</dbReference>
<dbReference type="InterPro" id="IPR013783">
    <property type="entry name" value="Ig-like_fold"/>
</dbReference>
<dbReference type="Pfam" id="PF18911">
    <property type="entry name" value="PKD_4"/>
    <property type="match status" value="1"/>
</dbReference>
<comment type="cofactor">
    <cofactor evidence="1">
        <name>Ca(2+)</name>
        <dbReference type="ChEBI" id="CHEBI:29108"/>
    </cofactor>
</comment>
<feature type="active site" description="Charge relay system" evidence="10">
    <location>
        <position position="486"/>
    </location>
</feature>
<dbReference type="PROSITE" id="PS50093">
    <property type="entry name" value="PKD"/>
    <property type="match status" value="1"/>
</dbReference>
<dbReference type="AlphaFoldDB" id="A0A848IR85"/>
<comment type="caution">
    <text evidence="12">The sequence shown here is derived from an EMBL/GenBank/DDBJ whole genome shotgun (WGS) entry which is preliminary data.</text>
</comment>
<evidence type="ECO:0000256" key="10">
    <source>
        <dbReference type="PROSITE-ProRule" id="PRU01240"/>
    </source>
</evidence>
<dbReference type="SUPFAM" id="SSF49299">
    <property type="entry name" value="PKD domain"/>
    <property type="match status" value="1"/>
</dbReference>
<dbReference type="RefSeq" id="WP_169490995.1">
    <property type="nucleotide sequence ID" value="NZ_JABBGJ010000077.1"/>
</dbReference>
<protein>
    <submittedName>
        <fullName evidence="12">S8 family serine peptidase</fullName>
    </submittedName>
</protein>
<evidence type="ECO:0000256" key="2">
    <source>
        <dbReference type="ARBA" id="ARBA00004613"/>
    </source>
</evidence>
<dbReference type="PROSITE" id="PS51892">
    <property type="entry name" value="SUBTILASE"/>
    <property type="match status" value="1"/>
</dbReference>
<evidence type="ECO:0000256" key="6">
    <source>
        <dbReference type="ARBA" id="ARBA00022729"/>
    </source>
</evidence>
<dbReference type="InterPro" id="IPR022409">
    <property type="entry name" value="PKD/Chitinase_dom"/>
</dbReference>
<comment type="subcellular location">
    <subcellularLocation>
        <location evidence="2">Secreted</location>
    </subcellularLocation>
</comment>
<feature type="active site" description="Charge relay system" evidence="10">
    <location>
        <position position="271"/>
    </location>
</feature>
<feature type="active site" description="Charge relay system" evidence="10">
    <location>
        <position position="313"/>
    </location>
</feature>
<dbReference type="InterPro" id="IPR007280">
    <property type="entry name" value="Peptidase_C_arc/bac"/>
</dbReference>
<evidence type="ECO:0000256" key="5">
    <source>
        <dbReference type="ARBA" id="ARBA00022670"/>
    </source>
</evidence>
<evidence type="ECO:0000259" key="11">
    <source>
        <dbReference type="PROSITE" id="PS50093"/>
    </source>
</evidence>
<dbReference type="GO" id="GO:0006508">
    <property type="term" value="P:proteolysis"/>
    <property type="evidence" value="ECO:0007669"/>
    <property type="project" value="UniProtKB-KW"/>
</dbReference>
<dbReference type="Proteomes" id="UP000544134">
    <property type="component" value="Unassembled WGS sequence"/>
</dbReference>
<evidence type="ECO:0000256" key="4">
    <source>
        <dbReference type="ARBA" id="ARBA00022525"/>
    </source>
</evidence>
<comment type="similarity">
    <text evidence="3 10">Belongs to the peptidase S8 family.</text>
</comment>
<feature type="domain" description="PKD" evidence="11">
    <location>
        <begin position="585"/>
        <end position="645"/>
    </location>
</feature>
<reference evidence="12 13" key="1">
    <citation type="submission" date="2020-04" db="EMBL/GenBank/DDBJ databases">
        <title>Paraburkholderia sp. RP-4-7 isolated from soil.</title>
        <authorList>
            <person name="Dahal R.H."/>
        </authorList>
    </citation>
    <scope>NUCLEOTIDE SEQUENCE [LARGE SCALE GENOMIC DNA]</scope>
    <source>
        <strain evidence="12 13">RP-4-7</strain>
    </source>
</reference>
<dbReference type="PRINTS" id="PR00723">
    <property type="entry name" value="SUBTILISIN"/>
</dbReference>
<dbReference type="SUPFAM" id="SSF52743">
    <property type="entry name" value="Subtilisin-like"/>
    <property type="match status" value="1"/>
</dbReference>
<dbReference type="Pfam" id="PF04151">
    <property type="entry name" value="PPC"/>
    <property type="match status" value="1"/>
</dbReference>
<sequence length="747" mass="77644">MKKHDLRRSDAKGWSVARTKAAPLLKTGAISFTGRTGNMQRETYENEREYFRKTVVGAGPTWWKVRTSRLIASTTCVSLALAACGGNGGSDPTSTATPSMPAAAPQSLEATATLAAKSTTVPLAMSLKMNTSGLSSDTPVDRFIIKYKSGTPERGSISEVQSRLARLAGALPAKAHHLRRMGTASDVVTTERKLTTTEAKAFMRAIASDPDVEYVEPDTPMSGASAPNDPLYSSQWGLGSDRDPGQPTVGIRAEGAWAMASGAGVAIGLVDNGVTSHSDLDANILQGYDFTIRGGDGKNTGVAPGSTCSAKWHGTHIAGIMAAVTNNTVGIAGVAPSAKVVSARALDGCANGSLSDVADAIVWAAGGTVQGVPTNSHPTKVINASLGGYGSCSTTLQAAIDYASGRGAVVVVAAMNDANDAAKYQPANCRNVITVGNSSRSGIRYYDSNYGAVVDIAAPGDWILSTYNDGTTTPAAESYSNQNGTSMSAPMISGVVALAQSVAPKPLSAAEIRTLIQQKAQPFSAGFDWSRPLGAGIVDATATITAAKAGEIPAAADFRCSQSGAGMLVTCTDLSTARGTTSIKSWAWNLGWGDPDDMVRTQSVNPYYNYEYPGTYNIRLTVTDSKGAVSTMTRPFTVVAPAVTELSSNVPVKFSANYFVQKFFLLDVPAGVKNLTFTLSPASYSDLGTLYLRAGSPTTLNADCQSVFVRGGVATCTISNPAAGTYYGTVNPNSDLTNVTILATYTK</sequence>
<dbReference type="SMART" id="SM00089">
    <property type="entry name" value="PKD"/>
    <property type="match status" value="1"/>
</dbReference>
<organism evidence="12 13">
    <name type="scientific">Paraburkholderia polaris</name>
    <dbReference type="NCBI Taxonomy" id="2728848"/>
    <lineage>
        <taxon>Bacteria</taxon>
        <taxon>Pseudomonadati</taxon>
        <taxon>Pseudomonadota</taxon>
        <taxon>Betaproteobacteria</taxon>
        <taxon>Burkholderiales</taxon>
        <taxon>Burkholderiaceae</taxon>
        <taxon>Paraburkholderia</taxon>
    </lineage>
</organism>
<dbReference type="InterPro" id="IPR036852">
    <property type="entry name" value="Peptidase_S8/S53_dom_sf"/>
</dbReference>
<gene>
    <name evidence="12" type="ORF">HHL24_41065</name>
</gene>
<evidence type="ECO:0000256" key="3">
    <source>
        <dbReference type="ARBA" id="ARBA00011073"/>
    </source>
</evidence>
<dbReference type="Gene3D" id="2.60.40.10">
    <property type="entry name" value="Immunoglobulins"/>
    <property type="match status" value="1"/>
</dbReference>
<dbReference type="CDD" id="cd00146">
    <property type="entry name" value="PKD"/>
    <property type="match status" value="1"/>
</dbReference>
<evidence type="ECO:0000256" key="1">
    <source>
        <dbReference type="ARBA" id="ARBA00001913"/>
    </source>
</evidence>
<dbReference type="InterPro" id="IPR022398">
    <property type="entry name" value="Peptidase_S8_His-AS"/>
</dbReference>
<dbReference type="InterPro" id="IPR015500">
    <property type="entry name" value="Peptidase_S8_subtilisin-rel"/>
</dbReference>
<name>A0A848IR85_9BURK</name>
<keyword evidence="4" id="KW-0964">Secreted</keyword>
<evidence type="ECO:0000256" key="7">
    <source>
        <dbReference type="ARBA" id="ARBA00022801"/>
    </source>
</evidence>
<dbReference type="InterPro" id="IPR023828">
    <property type="entry name" value="Peptidase_S8_Ser-AS"/>
</dbReference>
<dbReference type="InterPro" id="IPR035986">
    <property type="entry name" value="PKD_dom_sf"/>
</dbReference>
<dbReference type="InterPro" id="IPR050131">
    <property type="entry name" value="Peptidase_S8_subtilisin-like"/>
</dbReference>
<dbReference type="GO" id="GO:0005576">
    <property type="term" value="C:extracellular region"/>
    <property type="evidence" value="ECO:0007669"/>
    <property type="project" value="UniProtKB-SubCell"/>
</dbReference>
<dbReference type="PANTHER" id="PTHR43806:SF11">
    <property type="entry name" value="CEREVISIN-RELATED"/>
    <property type="match status" value="1"/>
</dbReference>
<dbReference type="PROSITE" id="PS00137">
    <property type="entry name" value="SUBTILASE_HIS"/>
    <property type="match status" value="1"/>
</dbReference>
<keyword evidence="9" id="KW-0865">Zymogen</keyword>
<keyword evidence="6" id="KW-0732">Signal</keyword>
<dbReference type="Pfam" id="PF00082">
    <property type="entry name" value="Peptidase_S8"/>
    <property type="match status" value="1"/>
</dbReference>
<evidence type="ECO:0000313" key="12">
    <source>
        <dbReference type="EMBL" id="NMM04231.1"/>
    </source>
</evidence>
<evidence type="ECO:0000256" key="8">
    <source>
        <dbReference type="ARBA" id="ARBA00022825"/>
    </source>
</evidence>
<keyword evidence="7 10" id="KW-0378">Hydrolase</keyword>
<keyword evidence="8 10" id="KW-0720">Serine protease</keyword>
<dbReference type="PROSITE" id="PS00138">
    <property type="entry name" value="SUBTILASE_SER"/>
    <property type="match status" value="1"/>
</dbReference>
<keyword evidence="5 10" id="KW-0645">Protease</keyword>
<keyword evidence="13" id="KW-1185">Reference proteome</keyword>
<evidence type="ECO:0000256" key="9">
    <source>
        <dbReference type="ARBA" id="ARBA00023145"/>
    </source>
</evidence>
<proteinExistence type="inferred from homology"/>